<dbReference type="InterPro" id="IPR009078">
    <property type="entry name" value="Ferritin-like_SF"/>
</dbReference>
<dbReference type="InterPro" id="IPR012348">
    <property type="entry name" value="RNR-like"/>
</dbReference>
<dbReference type="EC" id="1.17.4.1" evidence="3"/>
<dbReference type="Gene3D" id="1.10.620.20">
    <property type="entry name" value="Ribonucleotide Reductase, subunit A"/>
    <property type="match status" value="1"/>
</dbReference>
<dbReference type="AlphaFoldDB" id="A0A139STH5"/>
<gene>
    <name evidence="4" type="ORF">AXK11_01645</name>
</gene>
<dbReference type="PANTHER" id="PTHR23409:SF18">
    <property type="entry name" value="RIBONUCLEOSIDE-DIPHOSPHATE REDUCTASE SUBUNIT M2"/>
    <property type="match status" value="1"/>
</dbReference>
<reference evidence="5" key="1">
    <citation type="submission" date="2016-02" db="EMBL/GenBank/DDBJ databases">
        <authorList>
            <person name="Sanders J.G."/>
            <person name="Lin J.Y."/>
            <person name="Wertz J.T."/>
            <person name="Russell J.A."/>
            <person name="Moreau C.S."/>
            <person name="Powell S."/>
        </authorList>
    </citation>
    <scope>NUCLEOTIDE SEQUENCE [LARGE SCALE GENOMIC DNA]</scope>
    <source>
        <strain evidence="5">CAG34</strain>
    </source>
</reference>
<name>A0A139STH5_9BACT</name>
<sequence>MQKVFQIGPRSFALDQAKAEQVFAGKRVINGYETMTFNLLPLKYQWAYELYRAMKANHWDAEELSMARDVAHWRDVRVVSDAERDIIRLAIGYFSAAEAMDGYAVRYATRELVTAPELKLVLGRHTHEENVHTDSLVHMIGGLGLNPHECEARFREACERGRPAELSERISPEFNRALDLTRLENKQLFARTIFLFGQCLEGTRFCGLHALVLSLHAQGKFPTIGQIFRNTRRDEAQHIEFFRNLFLELIKENGELWTEPFKAELRELMREAIEQEKTFVTVGLGAEMVAAAGLGLDELLAYLDYVGDRRLEGCNLAPLSATAAKNPLPWLDELIGLGSAGAQPHEYQKTASLHQSSDDDL</sequence>
<dbReference type="CDD" id="cd01049">
    <property type="entry name" value="RNRR2"/>
    <property type="match status" value="1"/>
</dbReference>
<dbReference type="Proteomes" id="UP000070058">
    <property type="component" value="Unassembled WGS sequence"/>
</dbReference>
<evidence type="ECO:0000313" key="5">
    <source>
        <dbReference type="Proteomes" id="UP000070058"/>
    </source>
</evidence>
<dbReference type="RefSeq" id="WP_068628388.1">
    <property type="nucleotide sequence ID" value="NZ_LSZQ01000011.1"/>
</dbReference>
<dbReference type="OrthoDB" id="9766544at2"/>
<comment type="similarity">
    <text evidence="2">Belongs to the ribonucleoside diphosphate reductase small chain family.</text>
</comment>
<dbReference type="InterPro" id="IPR000358">
    <property type="entry name" value="RNR_small_fam"/>
</dbReference>
<protein>
    <recommendedName>
        <fullName evidence="3">ribonucleoside-diphosphate reductase</fullName>
        <ecNumber evidence="3">1.17.4.1</ecNumber>
    </recommendedName>
</protein>
<dbReference type="UniPathway" id="UPA00326"/>
<keyword evidence="5" id="KW-1185">Reference proteome</keyword>
<dbReference type="GO" id="GO:0009263">
    <property type="term" value="P:deoxyribonucleotide biosynthetic process"/>
    <property type="evidence" value="ECO:0007669"/>
    <property type="project" value="InterPro"/>
</dbReference>
<accession>A0A139STH5</accession>
<evidence type="ECO:0000256" key="2">
    <source>
        <dbReference type="ARBA" id="ARBA00009303"/>
    </source>
</evidence>
<evidence type="ECO:0000313" key="4">
    <source>
        <dbReference type="EMBL" id="KXU37883.1"/>
    </source>
</evidence>
<comment type="caution">
    <text evidence="4">The sequence shown here is derived from an EMBL/GenBank/DDBJ whole genome shotgun (WGS) entry which is preliminary data.</text>
</comment>
<dbReference type="SUPFAM" id="SSF47240">
    <property type="entry name" value="Ferritin-like"/>
    <property type="match status" value="1"/>
</dbReference>
<evidence type="ECO:0000256" key="1">
    <source>
        <dbReference type="ARBA" id="ARBA00001962"/>
    </source>
</evidence>
<dbReference type="PANTHER" id="PTHR23409">
    <property type="entry name" value="RIBONUCLEOSIDE-DIPHOSPHATE REDUCTASE SMALL CHAIN"/>
    <property type="match status" value="1"/>
</dbReference>
<proteinExistence type="inferred from homology"/>
<organism evidence="4 5">
    <name type="scientific">Cephaloticoccus primus</name>
    <dbReference type="NCBI Taxonomy" id="1548207"/>
    <lineage>
        <taxon>Bacteria</taxon>
        <taxon>Pseudomonadati</taxon>
        <taxon>Verrucomicrobiota</taxon>
        <taxon>Opitutia</taxon>
        <taxon>Opitutales</taxon>
        <taxon>Opitutaceae</taxon>
        <taxon>Cephaloticoccus</taxon>
    </lineage>
</organism>
<dbReference type="GO" id="GO:0004748">
    <property type="term" value="F:ribonucleoside-diphosphate reductase activity, thioredoxin disulfide as acceptor"/>
    <property type="evidence" value="ECO:0007669"/>
    <property type="project" value="UniProtKB-EC"/>
</dbReference>
<dbReference type="InterPro" id="IPR033909">
    <property type="entry name" value="RNR_small"/>
</dbReference>
<dbReference type="STRING" id="1548207.AXK11_01645"/>
<comment type="cofactor">
    <cofactor evidence="1">
        <name>Fe cation</name>
        <dbReference type="ChEBI" id="CHEBI:24875"/>
    </cofactor>
</comment>
<evidence type="ECO:0000256" key="3">
    <source>
        <dbReference type="ARBA" id="ARBA00012274"/>
    </source>
</evidence>
<dbReference type="Pfam" id="PF00268">
    <property type="entry name" value="Ribonuc_red_sm"/>
    <property type="match status" value="1"/>
</dbReference>
<dbReference type="EMBL" id="LSZQ01000011">
    <property type="protein sequence ID" value="KXU37883.1"/>
    <property type="molecule type" value="Genomic_DNA"/>
</dbReference>